<dbReference type="HOGENOM" id="CLU_155318_1_1_6"/>
<dbReference type="PROSITE" id="PS51257">
    <property type="entry name" value="PROKAR_LIPOPROTEIN"/>
    <property type="match status" value="1"/>
</dbReference>
<sequence precursor="true">MKISHTIAALLFPLGLAACQTQVDKEQDAAESKPLSMANPAAVYCESLDGALDLDSGICTLPSGEQIEHWDLYRRDHPQAKNQ</sequence>
<dbReference type="eggNOG" id="COG3042">
    <property type="taxonomic scope" value="Bacteria"/>
</dbReference>
<dbReference type="AlphaFoldDB" id="A3Q928"/>
<dbReference type="InterPro" id="IPR005590">
    <property type="entry name" value="DUF333"/>
</dbReference>
<organism evidence="1 2">
    <name type="scientific">Shewanella loihica (strain ATCC BAA-1088 / PV-4)</name>
    <dbReference type="NCBI Taxonomy" id="323850"/>
    <lineage>
        <taxon>Bacteria</taxon>
        <taxon>Pseudomonadati</taxon>
        <taxon>Pseudomonadota</taxon>
        <taxon>Gammaproteobacteria</taxon>
        <taxon>Alteromonadales</taxon>
        <taxon>Shewanellaceae</taxon>
        <taxon>Shewanella</taxon>
    </lineage>
</organism>
<dbReference type="Proteomes" id="UP000001558">
    <property type="component" value="Chromosome"/>
</dbReference>
<proteinExistence type="predicted"/>
<dbReference type="RefSeq" id="WP_011863913.1">
    <property type="nucleotide sequence ID" value="NC_009092.1"/>
</dbReference>
<dbReference type="STRING" id="323850.Shew_0104"/>
<evidence type="ECO:0000313" key="1">
    <source>
        <dbReference type="EMBL" id="ABO21976.1"/>
    </source>
</evidence>
<evidence type="ECO:0008006" key="3">
    <source>
        <dbReference type="Google" id="ProtNLM"/>
    </source>
</evidence>
<protein>
    <recommendedName>
        <fullName evidence="3">Hemolysin</fullName>
    </recommendedName>
</protein>
<dbReference type="EMBL" id="CP000606">
    <property type="protein sequence ID" value="ABO21976.1"/>
    <property type="molecule type" value="Genomic_DNA"/>
</dbReference>
<dbReference type="OrthoDB" id="148878at2"/>
<dbReference type="KEGG" id="slo:Shew_0104"/>
<reference evidence="1 2" key="1">
    <citation type="submission" date="2007-03" db="EMBL/GenBank/DDBJ databases">
        <title>Complete sequence of Shewanella loihica PV-4.</title>
        <authorList>
            <consortium name="US DOE Joint Genome Institute"/>
            <person name="Copeland A."/>
            <person name="Lucas S."/>
            <person name="Lapidus A."/>
            <person name="Barry K."/>
            <person name="Detter J.C."/>
            <person name="Glavina del Rio T."/>
            <person name="Hammon N."/>
            <person name="Israni S."/>
            <person name="Dalin E."/>
            <person name="Tice H."/>
            <person name="Pitluck S."/>
            <person name="Chain P."/>
            <person name="Malfatti S."/>
            <person name="Shin M."/>
            <person name="Vergez L."/>
            <person name="Schmutz J."/>
            <person name="Larimer F."/>
            <person name="Land M."/>
            <person name="Hauser L."/>
            <person name="Kyrpides N."/>
            <person name="Mikhailova N."/>
            <person name="Romine M.F."/>
            <person name="Serres G."/>
            <person name="Fredrickson J."/>
            <person name="Tiedje J."/>
            <person name="Richardson P."/>
        </authorList>
    </citation>
    <scope>NUCLEOTIDE SEQUENCE [LARGE SCALE GENOMIC DNA]</scope>
    <source>
        <strain evidence="2">ATCC BAA-1088 / PV-4</strain>
    </source>
</reference>
<dbReference type="Pfam" id="PF03891">
    <property type="entry name" value="DUF333"/>
    <property type="match status" value="1"/>
</dbReference>
<keyword evidence="2" id="KW-1185">Reference proteome</keyword>
<name>A3Q928_SHELP</name>
<gene>
    <name evidence="1" type="ordered locus">Shew_0104</name>
</gene>
<accession>A3Q928</accession>
<evidence type="ECO:0000313" key="2">
    <source>
        <dbReference type="Proteomes" id="UP000001558"/>
    </source>
</evidence>